<dbReference type="STRING" id="1965070.A0A3S3PEL1"/>
<dbReference type="Gene3D" id="3.40.50.10540">
    <property type="entry name" value="Crotonobetainyl-coa:carnitine coa-transferase, domain 1"/>
    <property type="match status" value="2"/>
</dbReference>
<sequence>MLLSDIGAEVIKIERPHSGDETRRWGPPFIGEQAAYFLAVNRNKKSVAVDLKRKEGIQIIEQLVAKSDVFIENYIPGKLHSLGLGYEHLKKINPGLIYCSISGFGSTGPYAKRPGFDVIAASVGGLLSITGPENGPPCKVGVAITDITTGLYANGAILAALYQRQQTGVGTKIDCNLLSSQVSVLVNLAINYLNAGLKAPRRDGKYITIGCGSDAMFHTLCRLLFPEEEAVKLLNDDRFKTNVERVENRVILIDLLSKQFRLKPISHWTNVFEGSGIPFGPVNEFDDVFNDPQVMHNESVINVDHPTAGNIKLLGPAVKYSEPFFGHFSAPPLLGQHTETVLKDVLGYDSKRISFFNETNVVQCSK</sequence>
<keyword evidence="2 3" id="KW-0808">Transferase</keyword>
<dbReference type="InterPro" id="IPR023606">
    <property type="entry name" value="CoA-Trfase_III_dom_1_sf"/>
</dbReference>
<name>A0A3S3PEL1_9ACAR</name>
<dbReference type="Pfam" id="PF02515">
    <property type="entry name" value="CoA_transf_3"/>
    <property type="match status" value="1"/>
</dbReference>
<dbReference type="SUPFAM" id="SSF89796">
    <property type="entry name" value="CoA-transferase family III (CaiB/BaiF)"/>
    <property type="match status" value="1"/>
</dbReference>
<keyword evidence="4" id="KW-1185">Reference proteome</keyword>
<dbReference type="PANTHER" id="PTHR48207">
    <property type="entry name" value="SUCCINATE--HYDROXYMETHYLGLUTARATE COA-TRANSFERASE"/>
    <property type="match status" value="1"/>
</dbReference>
<evidence type="ECO:0000256" key="1">
    <source>
        <dbReference type="ARBA" id="ARBA00008383"/>
    </source>
</evidence>
<dbReference type="GO" id="GO:0047369">
    <property type="term" value="F:succinate-hydroxymethylglutarate CoA-transferase activity"/>
    <property type="evidence" value="ECO:0007669"/>
    <property type="project" value="TreeGrafter"/>
</dbReference>
<dbReference type="OrthoDB" id="5863171at2759"/>
<comment type="similarity">
    <text evidence="1">Belongs to the CoA-transferase III family.</text>
</comment>
<comment type="caution">
    <text evidence="3">The sequence shown here is derived from an EMBL/GenBank/DDBJ whole genome shotgun (WGS) entry which is preliminary data.</text>
</comment>
<gene>
    <name evidence="3" type="ORF">B4U79_13272</name>
</gene>
<reference evidence="3 4" key="1">
    <citation type="journal article" date="2018" name="Gigascience">
        <title>Genomes of trombidid mites reveal novel predicted allergens and laterally-transferred genes associated with secondary metabolism.</title>
        <authorList>
            <person name="Dong X."/>
            <person name="Chaisiri K."/>
            <person name="Xia D."/>
            <person name="Armstrong S.D."/>
            <person name="Fang Y."/>
            <person name="Donnelly M.J."/>
            <person name="Kadowaki T."/>
            <person name="McGarry J.W."/>
            <person name="Darby A.C."/>
            <person name="Makepeace B.L."/>
        </authorList>
    </citation>
    <scope>NUCLEOTIDE SEQUENCE [LARGE SCALE GENOMIC DNA]</scope>
    <source>
        <strain evidence="3">UoL-WK</strain>
    </source>
</reference>
<evidence type="ECO:0000313" key="4">
    <source>
        <dbReference type="Proteomes" id="UP000285301"/>
    </source>
</evidence>
<evidence type="ECO:0000256" key="2">
    <source>
        <dbReference type="ARBA" id="ARBA00022679"/>
    </source>
</evidence>
<evidence type="ECO:0000313" key="3">
    <source>
        <dbReference type="EMBL" id="RWS06847.1"/>
    </source>
</evidence>
<proteinExistence type="inferred from homology"/>
<organism evidence="3 4">
    <name type="scientific">Dinothrombium tinctorium</name>
    <dbReference type="NCBI Taxonomy" id="1965070"/>
    <lineage>
        <taxon>Eukaryota</taxon>
        <taxon>Metazoa</taxon>
        <taxon>Ecdysozoa</taxon>
        <taxon>Arthropoda</taxon>
        <taxon>Chelicerata</taxon>
        <taxon>Arachnida</taxon>
        <taxon>Acari</taxon>
        <taxon>Acariformes</taxon>
        <taxon>Trombidiformes</taxon>
        <taxon>Prostigmata</taxon>
        <taxon>Anystina</taxon>
        <taxon>Parasitengona</taxon>
        <taxon>Trombidioidea</taxon>
        <taxon>Trombidiidae</taxon>
        <taxon>Dinothrombium</taxon>
    </lineage>
</organism>
<dbReference type="InterPro" id="IPR003673">
    <property type="entry name" value="CoA-Trfase_fam_III"/>
</dbReference>
<dbReference type="PANTHER" id="PTHR48207:SF3">
    <property type="entry name" value="SUCCINATE--HYDROXYMETHYLGLUTARATE COA-TRANSFERASE"/>
    <property type="match status" value="1"/>
</dbReference>
<protein>
    <submittedName>
        <fullName evidence="3">Succinate--hydroxymethylglutarate CoA-transferase-like protein</fullName>
    </submittedName>
</protein>
<dbReference type="GO" id="GO:0005739">
    <property type="term" value="C:mitochondrion"/>
    <property type="evidence" value="ECO:0007669"/>
    <property type="project" value="TreeGrafter"/>
</dbReference>
<dbReference type="InterPro" id="IPR050483">
    <property type="entry name" value="CoA-transferase_III_domain"/>
</dbReference>
<dbReference type="Proteomes" id="UP000285301">
    <property type="component" value="Unassembled WGS sequence"/>
</dbReference>
<dbReference type="AlphaFoldDB" id="A0A3S3PEL1"/>
<dbReference type="EMBL" id="NCKU01003843">
    <property type="protein sequence ID" value="RWS06847.1"/>
    <property type="molecule type" value="Genomic_DNA"/>
</dbReference>
<accession>A0A3S3PEL1</accession>